<sequence length="388" mass="44582">MWKRASEALKDQCSLFITSLAPRSALRNPDIEAAVVKATSHDDSHIDYVSAQRIFMWIRVSGDYLHPVLSALSYRMKRTRSWTVVLKGLMLLHGVFTCKVPAIQKIGQLPFDLSNLKDRNPDLRHHEAFIRAYYTYLEKKSLFMFHHLQEQEEKKKREKDSNEAETKQKQSFMMQDLEWIEKLQGLLDVLLKIRPNRDNMMKVLVLEAMDCIMIEIFDIYSRICNGIAAVLVRIYTSTTTKAEATKVMSILKKAMVQGEDLSQYINLCSDLGVMKAKKFPKIHRIPKEDIGELENIIKKDSDQPKTEQSIPKEDESIGHQEDEKSKKTDDEQKDSTGDFETTITDNWELVDEEQRSNHDPDSGTKNDAGINHLAKEALDLITSDSDST</sequence>
<gene>
    <name evidence="1" type="ORF">L6452_13617</name>
</gene>
<evidence type="ECO:0000313" key="2">
    <source>
        <dbReference type="Proteomes" id="UP001055879"/>
    </source>
</evidence>
<dbReference type="Proteomes" id="UP001055879">
    <property type="component" value="Linkage Group LG04"/>
</dbReference>
<keyword evidence="2" id="KW-1185">Reference proteome</keyword>
<reference evidence="1 2" key="2">
    <citation type="journal article" date="2022" name="Mol. Ecol. Resour.">
        <title>The genomes of chicory, endive, great burdock and yacon provide insights into Asteraceae paleo-polyploidization history and plant inulin production.</title>
        <authorList>
            <person name="Fan W."/>
            <person name="Wang S."/>
            <person name="Wang H."/>
            <person name="Wang A."/>
            <person name="Jiang F."/>
            <person name="Liu H."/>
            <person name="Zhao H."/>
            <person name="Xu D."/>
            <person name="Zhang Y."/>
        </authorList>
    </citation>
    <scope>NUCLEOTIDE SEQUENCE [LARGE SCALE GENOMIC DNA]</scope>
    <source>
        <strain evidence="2">cv. Niubang</strain>
    </source>
</reference>
<comment type="caution">
    <text evidence="1">The sequence shown here is derived from an EMBL/GenBank/DDBJ whole genome shotgun (WGS) entry which is preliminary data.</text>
</comment>
<evidence type="ECO:0000313" key="1">
    <source>
        <dbReference type="EMBL" id="KAI3734154.1"/>
    </source>
</evidence>
<name>A0ACB9CIP3_ARCLA</name>
<accession>A0ACB9CIP3</accession>
<proteinExistence type="predicted"/>
<organism evidence="1 2">
    <name type="scientific">Arctium lappa</name>
    <name type="common">Greater burdock</name>
    <name type="synonym">Lappa major</name>
    <dbReference type="NCBI Taxonomy" id="4217"/>
    <lineage>
        <taxon>Eukaryota</taxon>
        <taxon>Viridiplantae</taxon>
        <taxon>Streptophyta</taxon>
        <taxon>Embryophyta</taxon>
        <taxon>Tracheophyta</taxon>
        <taxon>Spermatophyta</taxon>
        <taxon>Magnoliopsida</taxon>
        <taxon>eudicotyledons</taxon>
        <taxon>Gunneridae</taxon>
        <taxon>Pentapetalae</taxon>
        <taxon>asterids</taxon>
        <taxon>campanulids</taxon>
        <taxon>Asterales</taxon>
        <taxon>Asteraceae</taxon>
        <taxon>Carduoideae</taxon>
        <taxon>Cardueae</taxon>
        <taxon>Arctiinae</taxon>
        <taxon>Arctium</taxon>
    </lineage>
</organism>
<reference evidence="2" key="1">
    <citation type="journal article" date="2022" name="Mol. Ecol. Resour.">
        <title>The genomes of chicory, endive, great burdock and yacon provide insights into Asteraceae palaeo-polyploidization history and plant inulin production.</title>
        <authorList>
            <person name="Fan W."/>
            <person name="Wang S."/>
            <person name="Wang H."/>
            <person name="Wang A."/>
            <person name="Jiang F."/>
            <person name="Liu H."/>
            <person name="Zhao H."/>
            <person name="Xu D."/>
            <person name="Zhang Y."/>
        </authorList>
    </citation>
    <scope>NUCLEOTIDE SEQUENCE [LARGE SCALE GENOMIC DNA]</scope>
    <source>
        <strain evidence="2">cv. Niubang</strain>
    </source>
</reference>
<protein>
    <submittedName>
        <fullName evidence="1">Uncharacterized protein</fullName>
    </submittedName>
</protein>
<dbReference type="EMBL" id="CM042050">
    <property type="protein sequence ID" value="KAI3734154.1"/>
    <property type="molecule type" value="Genomic_DNA"/>
</dbReference>